<feature type="compositionally biased region" description="Basic and acidic residues" evidence="1">
    <location>
        <begin position="40"/>
        <end position="59"/>
    </location>
</feature>
<dbReference type="EMBL" id="MU865020">
    <property type="protein sequence ID" value="KAK4460082.1"/>
    <property type="molecule type" value="Genomic_DNA"/>
</dbReference>
<reference evidence="2" key="1">
    <citation type="journal article" date="2023" name="Mol. Phylogenet. Evol.">
        <title>Genome-scale phylogeny and comparative genomics of the fungal order Sordariales.</title>
        <authorList>
            <person name="Hensen N."/>
            <person name="Bonometti L."/>
            <person name="Westerberg I."/>
            <person name="Brannstrom I.O."/>
            <person name="Guillou S."/>
            <person name="Cros-Aarteil S."/>
            <person name="Calhoun S."/>
            <person name="Haridas S."/>
            <person name="Kuo A."/>
            <person name="Mondo S."/>
            <person name="Pangilinan J."/>
            <person name="Riley R."/>
            <person name="LaButti K."/>
            <person name="Andreopoulos B."/>
            <person name="Lipzen A."/>
            <person name="Chen C."/>
            <person name="Yan M."/>
            <person name="Daum C."/>
            <person name="Ng V."/>
            <person name="Clum A."/>
            <person name="Steindorff A."/>
            <person name="Ohm R.A."/>
            <person name="Martin F."/>
            <person name="Silar P."/>
            <person name="Natvig D.O."/>
            <person name="Lalanne C."/>
            <person name="Gautier V."/>
            <person name="Ament-Velasquez S.L."/>
            <person name="Kruys A."/>
            <person name="Hutchinson M.I."/>
            <person name="Powell A.J."/>
            <person name="Barry K."/>
            <person name="Miller A.N."/>
            <person name="Grigoriev I.V."/>
            <person name="Debuchy R."/>
            <person name="Gladieux P."/>
            <person name="Hiltunen Thoren M."/>
            <person name="Johannesson H."/>
        </authorList>
    </citation>
    <scope>NUCLEOTIDE SEQUENCE</scope>
    <source>
        <strain evidence="2">PSN324</strain>
    </source>
</reference>
<name>A0AAV9HGV5_9PEZI</name>
<feature type="region of interest" description="Disordered" evidence="1">
    <location>
        <begin position="344"/>
        <end position="367"/>
    </location>
</feature>
<feature type="compositionally biased region" description="Basic residues" evidence="1">
    <location>
        <begin position="24"/>
        <end position="39"/>
    </location>
</feature>
<comment type="caution">
    <text evidence="2">The sequence shown here is derived from an EMBL/GenBank/DDBJ whole genome shotgun (WGS) entry which is preliminary data.</text>
</comment>
<evidence type="ECO:0000313" key="2">
    <source>
        <dbReference type="EMBL" id="KAK4460082.1"/>
    </source>
</evidence>
<dbReference type="Proteomes" id="UP001321749">
    <property type="component" value="Unassembled WGS sequence"/>
</dbReference>
<gene>
    <name evidence="2" type="ORF">QBC42DRAFT_307359</name>
</gene>
<feature type="region of interest" description="Disordered" evidence="1">
    <location>
        <begin position="1"/>
        <end position="59"/>
    </location>
</feature>
<proteinExistence type="predicted"/>
<evidence type="ECO:0000256" key="1">
    <source>
        <dbReference type="SAM" id="MobiDB-lite"/>
    </source>
</evidence>
<dbReference type="AlphaFoldDB" id="A0AAV9HGV5"/>
<accession>A0AAV9HGV5</accession>
<feature type="region of interest" description="Disordered" evidence="1">
    <location>
        <begin position="87"/>
        <end position="121"/>
    </location>
</feature>
<feature type="compositionally biased region" description="Acidic residues" evidence="1">
    <location>
        <begin position="1"/>
        <end position="18"/>
    </location>
</feature>
<evidence type="ECO:0000313" key="3">
    <source>
        <dbReference type="Proteomes" id="UP001321749"/>
    </source>
</evidence>
<reference evidence="2" key="2">
    <citation type="submission" date="2023-06" db="EMBL/GenBank/DDBJ databases">
        <authorList>
            <consortium name="Lawrence Berkeley National Laboratory"/>
            <person name="Mondo S.J."/>
            <person name="Hensen N."/>
            <person name="Bonometti L."/>
            <person name="Westerberg I."/>
            <person name="Brannstrom I.O."/>
            <person name="Guillou S."/>
            <person name="Cros-Aarteil S."/>
            <person name="Calhoun S."/>
            <person name="Haridas S."/>
            <person name="Kuo A."/>
            <person name="Pangilinan J."/>
            <person name="Riley R."/>
            <person name="Labutti K."/>
            <person name="Andreopoulos B."/>
            <person name="Lipzen A."/>
            <person name="Chen C."/>
            <person name="Yanf M."/>
            <person name="Daum C."/>
            <person name="Ng V."/>
            <person name="Clum A."/>
            <person name="Steindorff A."/>
            <person name="Ohm R."/>
            <person name="Martin F."/>
            <person name="Silar P."/>
            <person name="Natvig D."/>
            <person name="Lalanne C."/>
            <person name="Gautier V."/>
            <person name="Ament-Velasquez S.L."/>
            <person name="Kruys A."/>
            <person name="Hutchinson M.I."/>
            <person name="Powell A.J."/>
            <person name="Barry K."/>
            <person name="Miller A.N."/>
            <person name="Grigoriev I.V."/>
            <person name="Debuchy R."/>
            <person name="Gladieux P."/>
            <person name="Thoren M.H."/>
            <person name="Johannesson H."/>
        </authorList>
    </citation>
    <scope>NUCLEOTIDE SEQUENCE</scope>
    <source>
        <strain evidence="2">PSN324</strain>
    </source>
</reference>
<organism evidence="2 3">
    <name type="scientific">Cladorrhinum samala</name>
    <dbReference type="NCBI Taxonomy" id="585594"/>
    <lineage>
        <taxon>Eukaryota</taxon>
        <taxon>Fungi</taxon>
        <taxon>Dikarya</taxon>
        <taxon>Ascomycota</taxon>
        <taxon>Pezizomycotina</taxon>
        <taxon>Sordariomycetes</taxon>
        <taxon>Sordariomycetidae</taxon>
        <taxon>Sordariales</taxon>
        <taxon>Podosporaceae</taxon>
        <taxon>Cladorrhinum</taxon>
    </lineage>
</organism>
<sequence length="367" mass="40856">MDEQGTLSQEEEEEEEEQADGKSGRKLATKRLRLTRKNLARFDKMGNDHLDSTDSADVDRDMSLGSTKTLSASSSAFFLQARKNGVHIDGESPAPANHGARRKRAARSRGTPSPTASEHGRFVKKIRKAGNEATVTVQFCQDVLKSASSEDYAASFNRAFTGLPQNLGFNDGLSAPQPDFVAGTVMESYLPFAVDEYLSGAVLYKEDPYSVTLAHLAGEWKGPNIDLDKATRQGGYDGAALVYARHQALSYLGKPDPPSHAEVTTFTANGKALEFYSHYRAQTEDGAGALDYHQHREASYDLREFDQYKAGRRHFRNVQDDAEDESRALRDQLKEHWRQQQQRLRRRLVGRRGGNGWPAQQGDEAGW</sequence>
<keyword evidence="3" id="KW-1185">Reference proteome</keyword>
<protein>
    <submittedName>
        <fullName evidence="2">Uncharacterized protein</fullName>
    </submittedName>
</protein>